<organism evidence="1">
    <name type="scientific">hydrothermal vent metagenome</name>
    <dbReference type="NCBI Taxonomy" id="652676"/>
    <lineage>
        <taxon>unclassified sequences</taxon>
        <taxon>metagenomes</taxon>
        <taxon>ecological metagenomes</taxon>
    </lineage>
</organism>
<accession>A0A3B1BDH6</accession>
<protein>
    <submittedName>
        <fullName evidence="1">Uncharacterized protein</fullName>
    </submittedName>
</protein>
<name>A0A3B1BDH6_9ZZZZ</name>
<evidence type="ECO:0000313" key="1">
    <source>
        <dbReference type="EMBL" id="VAX09458.1"/>
    </source>
</evidence>
<sequence>MTSDEGNQKVKMAVACHVSAVFCQYVLKLVSEERTQKTPCIFPRPSSLVPRSFI</sequence>
<reference evidence="1" key="1">
    <citation type="submission" date="2018-06" db="EMBL/GenBank/DDBJ databases">
        <authorList>
            <person name="Zhirakovskaya E."/>
        </authorList>
    </citation>
    <scope>NUCLEOTIDE SEQUENCE</scope>
</reference>
<dbReference type="EMBL" id="UOFY01000037">
    <property type="protein sequence ID" value="VAX09458.1"/>
    <property type="molecule type" value="Genomic_DNA"/>
</dbReference>
<proteinExistence type="predicted"/>
<dbReference type="AlphaFoldDB" id="A0A3B1BDH6"/>
<gene>
    <name evidence="1" type="ORF">MNBD_GAMMA25-2081</name>
</gene>